<comment type="caution">
    <text evidence="6">The sequence shown here is derived from an EMBL/GenBank/DDBJ whole genome shotgun (WGS) entry which is preliminary data.</text>
</comment>
<keyword evidence="4" id="KW-1133">Transmembrane helix</keyword>
<gene>
    <name evidence="6" type="ORF">FRX97_02395</name>
</gene>
<comment type="subcellular location">
    <subcellularLocation>
        <location evidence="1">Membrane</location>
        <topology evidence="1">Single-pass membrane protein</topology>
    </subcellularLocation>
</comment>
<dbReference type="GO" id="GO:0016020">
    <property type="term" value="C:membrane"/>
    <property type="evidence" value="ECO:0007669"/>
    <property type="project" value="UniProtKB-SubCell"/>
</dbReference>
<dbReference type="EMBL" id="VORB01000002">
    <property type="protein sequence ID" value="TXC81961.1"/>
    <property type="molecule type" value="Genomic_DNA"/>
</dbReference>
<accession>A0A5C6VBH3</accession>
<keyword evidence="5" id="KW-0472">Membrane</keyword>
<dbReference type="Proteomes" id="UP000321168">
    <property type="component" value="Unassembled WGS sequence"/>
</dbReference>
<dbReference type="Gene3D" id="1.20.1440.20">
    <property type="entry name" value="LemA-like domain"/>
    <property type="match status" value="1"/>
</dbReference>
<evidence type="ECO:0000256" key="4">
    <source>
        <dbReference type="ARBA" id="ARBA00022989"/>
    </source>
</evidence>
<dbReference type="PANTHER" id="PTHR34478">
    <property type="entry name" value="PROTEIN LEMA"/>
    <property type="match status" value="1"/>
</dbReference>
<evidence type="ECO:0000256" key="1">
    <source>
        <dbReference type="ARBA" id="ARBA00004167"/>
    </source>
</evidence>
<dbReference type="PANTHER" id="PTHR34478:SF2">
    <property type="entry name" value="MEMBRANE PROTEIN"/>
    <property type="match status" value="1"/>
</dbReference>
<comment type="similarity">
    <text evidence="2">Belongs to the LemA family.</text>
</comment>
<evidence type="ECO:0000256" key="2">
    <source>
        <dbReference type="ARBA" id="ARBA00008854"/>
    </source>
</evidence>
<dbReference type="Pfam" id="PF04011">
    <property type="entry name" value="LemA"/>
    <property type="match status" value="1"/>
</dbReference>
<reference evidence="6 7" key="1">
    <citation type="submission" date="2019-08" db="EMBL/GenBank/DDBJ databases">
        <title>Genome of Luteibaculum oceani JCM 18817.</title>
        <authorList>
            <person name="Bowman J.P."/>
        </authorList>
    </citation>
    <scope>NUCLEOTIDE SEQUENCE [LARGE SCALE GENOMIC DNA]</scope>
    <source>
        <strain evidence="6 7">JCM 18817</strain>
    </source>
</reference>
<evidence type="ECO:0000256" key="3">
    <source>
        <dbReference type="ARBA" id="ARBA00022692"/>
    </source>
</evidence>
<dbReference type="OrthoDB" id="9804152at2"/>
<dbReference type="InterPro" id="IPR023353">
    <property type="entry name" value="LemA-like_dom_sf"/>
</dbReference>
<evidence type="ECO:0000313" key="7">
    <source>
        <dbReference type="Proteomes" id="UP000321168"/>
    </source>
</evidence>
<name>A0A5C6VBH3_9FLAO</name>
<protein>
    <submittedName>
        <fullName evidence="6">LemA family protein</fullName>
    </submittedName>
</protein>
<keyword evidence="7" id="KW-1185">Reference proteome</keyword>
<organism evidence="6 7">
    <name type="scientific">Luteibaculum oceani</name>
    <dbReference type="NCBI Taxonomy" id="1294296"/>
    <lineage>
        <taxon>Bacteria</taxon>
        <taxon>Pseudomonadati</taxon>
        <taxon>Bacteroidota</taxon>
        <taxon>Flavobacteriia</taxon>
        <taxon>Flavobacteriales</taxon>
        <taxon>Luteibaculaceae</taxon>
        <taxon>Luteibaculum</taxon>
    </lineage>
</organism>
<dbReference type="InterPro" id="IPR007156">
    <property type="entry name" value="MamQ_LemA"/>
</dbReference>
<dbReference type="RefSeq" id="WP_147013011.1">
    <property type="nucleotide sequence ID" value="NZ_VORB01000002.1"/>
</dbReference>
<evidence type="ECO:0000256" key="5">
    <source>
        <dbReference type="ARBA" id="ARBA00023136"/>
    </source>
</evidence>
<dbReference type="SUPFAM" id="SSF140478">
    <property type="entry name" value="LemA-like"/>
    <property type="match status" value="1"/>
</dbReference>
<proteinExistence type="inferred from homology"/>
<evidence type="ECO:0000313" key="6">
    <source>
        <dbReference type="EMBL" id="TXC81961.1"/>
    </source>
</evidence>
<sequence length="191" mass="21703">MRIINLLIVVITTGLLSSCGYNSMVEKDESVAQLWAQVETQYQRRADLIPNLVNTVKGYADFEKETLTAVIEARAKATSVNVDPSNLTQEDLNKFQAAQGQLSGALSRLLVTIERYPDLKANQNFRDFQAQLEGTENRISVARQRFNDGVKDYNSYIRQFPRVIYAGWFDFEKKAYFESEAGTEKAPEVNF</sequence>
<keyword evidence="3" id="KW-0812">Transmembrane</keyword>
<dbReference type="AlphaFoldDB" id="A0A5C6VBH3"/>
<dbReference type="PROSITE" id="PS51257">
    <property type="entry name" value="PROKAR_LIPOPROTEIN"/>
    <property type="match status" value="1"/>
</dbReference>